<dbReference type="InterPro" id="IPR000727">
    <property type="entry name" value="T_SNARE_dom"/>
</dbReference>
<evidence type="ECO:0000259" key="10">
    <source>
        <dbReference type="PROSITE" id="PS50885"/>
    </source>
</evidence>
<dbReference type="InterPro" id="IPR004090">
    <property type="entry name" value="Chemotax_Me-accpt_rcpt"/>
</dbReference>
<feature type="transmembrane region" description="Helical" evidence="7">
    <location>
        <begin position="196"/>
        <end position="220"/>
    </location>
</feature>
<comment type="subcellular location">
    <subcellularLocation>
        <location evidence="1">Cell inner membrane</location>
        <topology evidence="1">Multi-pass membrane protein</topology>
    </subcellularLocation>
</comment>
<evidence type="ECO:0000313" key="12">
    <source>
        <dbReference type="Proteomes" id="UP000539372"/>
    </source>
</evidence>
<gene>
    <name evidence="11" type="ORF">HH303_15375</name>
</gene>
<keyword evidence="7" id="KW-1133">Transmembrane helix</keyword>
<dbReference type="GO" id="GO:0005886">
    <property type="term" value="C:plasma membrane"/>
    <property type="evidence" value="ECO:0007669"/>
    <property type="project" value="UniProtKB-SubCell"/>
</dbReference>
<evidence type="ECO:0000313" key="11">
    <source>
        <dbReference type="EMBL" id="NMM45877.1"/>
    </source>
</evidence>
<keyword evidence="7" id="KW-0812">Transmembrane</keyword>
<evidence type="ECO:0000256" key="5">
    <source>
        <dbReference type="PROSITE-ProRule" id="PRU00284"/>
    </source>
</evidence>
<dbReference type="GO" id="GO:0006935">
    <property type="term" value="P:chemotaxis"/>
    <property type="evidence" value="ECO:0007669"/>
    <property type="project" value="InterPro"/>
</dbReference>
<dbReference type="PANTHER" id="PTHR32089">
    <property type="entry name" value="METHYL-ACCEPTING CHEMOTAXIS PROTEIN MCPB"/>
    <property type="match status" value="1"/>
</dbReference>
<evidence type="ECO:0000259" key="8">
    <source>
        <dbReference type="PROSITE" id="PS50111"/>
    </source>
</evidence>
<protein>
    <submittedName>
        <fullName evidence="11">HAMP domain-containing protein</fullName>
    </submittedName>
</protein>
<evidence type="ECO:0000256" key="2">
    <source>
        <dbReference type="ARBA" id="ARBA00022519"/>
    </source>
</evidence>
<organism evidence="11 12">
    <name type="scientific">Pacificispira spongiicola</name>
    <dbReference type="NCBI Taxonomy" id="2729598"/>
    <lineage>
        <taxon>Bacteria</taxon>
        <taxon>Pseudomonadati</taxon>
        <taxon>Pseudomonadota</taxon>
        <taxon>Alphaproteobacteria</taxon>
        <taxon>Rhodospirillales</taxon>
        <taxon>Rhodospirillaceae</taxon>
        <taxon>Pacificispira</taxon>
    </lineage>
</organism>
<feature type="domain" description="T-SNARE coiled-coil homology" evidence="9">
    <location>
        <begin position="467"/>
        <end position="529"/>
    </location>
</feature>
<dbReference type="PRINTS" id="PR00260">
    <property type="entry name" value="CHEMTRNSDUCR"/>
</dbReference>
<dbReference type="AlphaFoldDB" id="A0A7Y0HHF9"/>
<keyword evidence="2" id="KW-0997">Cell inner membrane</keyword>
<dbReference type="PROSITE" id="PS50111">
    <property type="entry name" value="CHEMOTAXIS_TRANSDUC_2"/>
    <property type="match status" value="1"/>
</dbReference>
<dbReference type="SMART" id="SM00283">
    <property type="entry name" value="MA"/>
    <property type="match status" value="1"/>
</dbReference>
<evidence type="ECO:0000259" key="9">
    <source>
        <dbReference type="PROSITE" id="PS50192"/>
    </source>
</evidence>
<sequence length="570" mass="60922">MRFRQALSLRVQFLLTVLCLIFLAAAAVGGSAIFILEREMANQVIEQQNASLRTAAVLLRKTVPETKFQISADGKVSKLTLPAIPVFENHDMIDEIGSVTGETATVFAWEEDSKDFWRKTTNIIKDDGNRAVGTQLGQKGRVYPYMLRGETYSGEATILGKDYYTIYQPIFDNAGKVIGILYAGVLQSNITATMDIIVTGILIAAAISMIVCAVIALLLVRLSIRPLHHLAGAMERVSHGDVRTEIPYLSRSDEVGIMAKALDVFRGNAQEKAEMEARQAETAAKAEQEKKALLQTTAQQFRDSVGRILQDLDKVSRTGDDATKVIVANAGDLQTLADEVARTSEIAAQKVTEISSATTQLYSSIQDIGHRSGASAKQAQDAAKEAESVNARVVGLQQAADRVGEVVKLINDIAEQTNLLALNATIEAARAGEAGKGFAVVANEVKGLATQTANATGEIADQITSIQTAIQEAGSAIADIVATIQRFSASSEEMAGLVDDQAQATQRISTNVDDAHSSTTGVAGVIDNVRRKARDNRDGAGKVESASAQLASTVGELRNEVDGFLKKLSS</sequence>
<dbReference type="InterPro" id="IPR033462">
    <property type="entry name" value="Cache_3-Cache_2"/>
</dbReference>
<evidence type="ECO:0000256" key="6">
    <source>
        <dbReference type="SAM" id="Coils"/>
    </source>
</evidence>
<dbReference type="InterPro" id="IPR004089">
    <property type="entry name" value="MCPsignal_dom"/>
</dbReference>
<dbReference type="Pfam" id="PF00672">
    <property type="entry name" value="HAMP"/>
    <property type="match status" value="1"/>
</dbReference>
<comment type="similarity">
    <text evidence="4">Belongs to the methyl-accepting chemotaxis (MCP) protein family.</text>
</comment>
<dbReference type="PROSITE" id="PS50885">
    <property type="entry name" value="HAMP"/>
    <property type="match status" value="1"/>
</dbReference>
<feature type="domain" description="HAMP" evidence="10">
    <location>
        <begin position="221"/>
        <end position="274"/>
    </location>
</feature>
<dbReference type="SUPFAM" id="SSF103190">
    <property type="entry name" value="Sensory domain-like"/>
    <property type="match status" value="1"/>
</dbReference>
<dbReference type="Pfam" id="PF00015">
    <property type="entry name" value="MCPsignal"/>
    <property type="match status" value="1"/>
</dbReference>
<dbReference type="Gene3D" id="1.10.287.950">
    <property type="entry name" value="Methyl-accepting chemotaxis protein"/>
    <property type="match status" value="1"/>
</dbReference>
<comment type="caution">
    <text evidence="11">The sequence shown here is derived from an EMBL/GenBank/DDBJ whole genome shotgun (WGS) entry which is preliminary data.</text>
</comment>
<feature type="coiled-coil region" evidence="6">
    <location>
        <begin position="270"/>
        <end position="297"/>
    </location>
</feature>
<dbReference type="PANTHER" id="PTHR32089:SF112">
    <property type="entry name" value="LYSOZYME-LIKE PROTEIN-RELATED"/>
    <property type="match status" value="1"/>
</dbReference>
<keyword evidence="3 5" id="KW-0807">Transducer</keyword>
<reference evidence="11 12" key="1">
    <citation type="submission" date="2020-04" db="EMBL/GenBank/DDBJ databases">
        <title>Rhodospirillaceae bacterium KN72 isolated from deep sea.</title>
        <authorList>
            <person name="Zhang D.-C."/>
        </authorList>
    </citation>
    <scope>NUCLEOTIDE SEQUENCE [LARGE SCALE GENOMIC DNA]</scope>
    <source>
        <strain evidence="11 12">KN72</strain>
    </source>
</reference>
<dbReference type="Gene3D" id="6.10.340.10">
    <property type="match status" value="1"/>
</dbReference>
<evidence type="ECO:0000256" key="1">
    <source>
        <dbReference type="ARBA" id="ARBA00004429"/>
    </source>
</evidence>
<dbReference type="CDD" id="cd06225">
    <property type="entry name" value="HAMP"/>
    <property type="match status" value="1"/>
</dbReference>
<dbReference type="EMBL" id="JABBNT010000004">
    <property type="protein sequence ID" value="NMM45877.1"/>
    <property type="molecule type" value="Genomic_DNA"/>
</dbReference>
<keyword evidence="2" id="KW-1003">Cell membrane</keyword>
<evidence type="ECO:0000256" key="3">
    <source>
        <dbReference type="ARBA" id="ARBA00023224"/>
    </source>
</evidence>
<dbReference type="PROSITE" id="PS50192">
    <property type="entry name" value="T_SNARE"/>
    <property type="match status" value="1"/>
</dbReference>
<dbReference type="GO" id="GO:0007165">
    <property type="term" value="P:signal transduction"/>
    <property type="evidence" value="ECO:0007669"/>
    <property type="project" value="UniProtKB-KW"/>
</dbReference>
<dbReference type="GO" id="GO:0004888">
    <property type="term" value="F:transmembrane signaling receptor activity"/>
    <property type="evidence" value="ECO:0007669"/>
    <property type="project" value="InterPro"/>
</dbReference>
<dbReference type="InterPro" id="IPR003660">
    <property type="entry name" value="HAMP_dom"/>
</dbReference>
<keyword evidence="6" id="KW-0175">Coiled coil</keyword>
<dbReference type="RefSeq" id="WP_169626252.1">
    <property type="nucleotide sequence ID" value="NZ_JABBNT010000004.1"/>
</dbReference>
<proteinExistence type="inferred from homology"/>
<name>A0A7Y0HHF9_9PROT</name>
<dbReference type="SMART" id="SM00304">
    <property type="entry name" value="HAMP"/>
    <property type="match status" value="1"/>
</dbReference>
<dbReference type="Pfam" id="PF17201">
    <property type="entry name" value="Cache_3-Cache_2"/>
    <property type="match status" value="1"/>
</dbReference>
<dbReference type="SUPFAM" id="SSF58104">
    <property type="entry name" value="Methyl-accepting chemotaxis protein (MCP) signaling domain"/>
    <property type="match status" value="1"/>
</dbReference>
<accession>A0A7Y0HHF9</accession>
<evidence type="ECO:0000256" key="7">
    <source>
        <dbReference type="SAM" id="Phobius"/>
    </source>
</evidence>
<keyword evidence="7" id="KW-0472">Membrane</keyword>
<dbReference type="InterPro" id="IPR029151">
    <property type="entry name" value="Sensor-like_sf"/>
</dbReference>
<evidence type="ECO:0000256" key="4">
    <source>
        <dbReference type="ARBA" id="ARBA00029447"/>
    </source>
</evidence>
<keyword evidence="12" id="KW-1185">Reference proteome</keyword>
<dbReference type="Proteomes" id="UP000539372">
    <property type="component" value="Unassembled WGS sequence"/>
</dbReference>
<feature type="domain" description="Methyl-accepting transducer" evidence="8">
    <location>
        <begin position="315"/>
        <end position="551"/>
    </location>
</feature>